<sequence>MEKRLSEICYGCEACKEMCQQKCITYKEDQYGFRYAFIDSDKCINCNLCKKVCIAECINKVKFNSPLRTYAVLAKNKDILKGCASGGAATVLVYTVLKVYKGVVYGSAVKDGKFFHCRIDDEKAIDIIKGSKYVQSSLENIFSRIKNDLNQELMCLFIGTPCQVFAVQLYFNNPDNLICVSFPCGEFRLINFYMKKQKAKERLIV</sequence>
<evidence type="ECO:0000313" key="3">
    <source>
        <dbReference type="Proteomes" id="UP000460412"/>
    </source>
</evidence>
<dbReference type="PANTHER" id="PTHR43193:SF2">
    <property type="entry name" value="POLYFERREDOXIN PROTEIN FWDF"/>
    <property type="match status" value="1"/>
</dbReference>
<feature type="domain" description="4Fe-4S ferredoxin-type" evidence="1">
    <location>
        <begin position="34"/>
        <end position="63"/>
    </location>
</feature>
<dbReference type="PANTHER" id="PTHR43193">
    <property type="match status" value="1"/>
</dbReference>
<dbReference type="InterPro" id="IPR017896">
    <property type="entry name" value="4Fe4S_Fe-S-bd"/>
</dbReference>
<keyword evidence="3" id="KW-1185">Reference proteome</keyword>
<proteinExistence type="predicted"/>
<dbReference type="RefSeq" id="WP_159755696.1">
    <property type="nucleotide sequence ID" value="NZ_WUQX01000001.1"/>
</dbReference>
<protein>
    <submittedName>
        <fullName evidence="2">4Fe-4S dicluster domain-containing protein</fullName>
    </submittedName>
</protein>
<dbReference type="Gene3D" id="3.30.70.20">
    <property type="match status" value="1"/>
</dbReference>
<dbReference type="PROSITE" id="PS51379">
    <property type="entry name" value="4FE4S_FER_2"/>
    <property type="match status" value="2"/>
</dbReference>
<name>A0A7X3MM12_9FIRM</name>
<feature type="domain" description="4Fe-4S ferredoxin-type" evidence="1">
    <location>
        <begin position="1"/>
        <end position="29"/>
    </location>
</feature>
<reference evidence="2 3" key="1">
    <citation type="submission" date="2019-12" db="EMBL/GenBank/DDBJ databases">
        <title>Sporaefaciens musculi gen. nov., sp. nov., a novel bacterium isolated from the caecum of an obese mouse.</title>
        <authorList>
            <person name="Rasmussen T.S."/>
            <person name="Streidl T."/>
            <person name="Hitch T.C.A."/>
            <person name="Wortmann E."/>
            <person name="Deptula P."/>
            <person name="Hansen M."/>
            <person name="Nielsen D.S."/>
            <person name="Clavel T."/>
            <person name="Vogensen F.K."/>
        </authorList>
    </citation>
    <scope>NUCLEOTIDE SEQUENCE [LARGE SCALE GENOMIC DNA]</scope>
    <source>
        <strain evidence="2 3">WCA-9-b2</strain>
    </source>
</reference>
<organism evidence="2 3">
    <name type="scientific">Sporofaciens musculi</name>
    <dbReference type="NCBI Taxonomy" id="2681861"/>
    <lineage>
        <taxon>Bacteria</taxon>
        <taxon>Bacillati</taxon>
        <taxon>Bacillota</taxon>
        <taxon>Clostridia</taxon>
        <taxon>Lachnospirales</taxon>
        <taxon>Lachnospiraceae</taxon>
        <taxon>Sporofaciens</taxon>
    </lineage>
</organism>
<dbReference type="Proteomes" id="UP000460412">
    <property type="component" value="Unassembled WGS sequence"/>
</dbReference>
<dbReference type="AlphaFoldDB" id="A0A7X3MM12"/>
<gene>
    <name evidence="2" type="ORF">GN277_26215</name>
</gene>
<comment type="caution">
    <text evidence="2">The sequence shown here is derived from an EMBL/GenBank/DDBJ whole genome shotgun (WGS) entry which is preliminary data.</text>
</comment>
<accession>A0A7X3MM12</accession>
<dbReference type="SUPFAM" id="SSF54862">
    <property type="entry name" value="4Fe-4S ferredoxins"/>
    <property type="match status" value="1"/>
</dbReference>
<dbReference type="EMBL" id="WUQX01000001">
    <property type="protein sequence ID" value="MXP78707.1"/>
    <property type="molecule type" value="Genomic_DNA"/>
</dbReference>
<evidence type="ECO:0000259" key="1">
    <source>
        <dbReference type="PROSITE" id="PS51379"/>
    </source>
</evidence>
<dbReference type="InterPro" id="IPR052977">
    <property type="entry name" value="Polyferredoxin-like_ET"/>
</dbReference>
<evidence type="ECO:0000313" key="2">
    <source>
        <dbReference type="EMBL" id="MXP78707.1"/>
    </source>
</evidence>